<proteinExistence type="predicted"/>
<dbReference type="EMBL" id="CZBY01000020">
    <property type="protein sequence ID" value="CUQ90547.1"/>
    <property type="molecule type" value="Genomic_DNA"/>
</dbReference>
<evidence type="ECO:0000313" key="1">
    <source>
        <dbReference type="EMBL" id="CUQ90547.1"/>
    </source>
</evidence>
<name>A0A174ZXT3_9FIRM</name>
<dbReference type="STRING" id="39492.ERS852540_02156"/>
<dbReference type="InterPro" id="IPR021874">
    <property type="entry name" value="Phage_Mu_Gp27"/>
</dbReference>
<reference evidence="1 2" key="1">
    <citation type="submission" date="2015-09" db="EMBL/GenBank/DDBJ databases">
        <authorList>
            <consortium name="Pathogen Informatics"/>
        </authorList>
    </citation>
    <scope>NUCLEOTIDE SEQUENCE [LARGE SCALE GENOMIC DNA]</scope>
    <source>
        <strain evidence="1 2">2789STDY5834928</strain>
    </source>
</reference>
<dbReference type="OrthoDB" id="1923353at2"/>
<dbReference type="AlphaFoldDB" id="A0A174ZXT3"/>
<gene>
    <name evidence="1" type="ORF">ERS852540_02156</name>
</gene>
<dbReference type="Proteomes" id="UP000095662">
    <property type="component" value="Unassembled WGS sequence"/>
</dbReference>
<organism evidence="1 2">
    <name type="scientific">[Eubacterium] siraeum</name>
    <dbReference type="NCBI Taxonomy" id="39492"/>
    <lineage>
        <taxon>Bacteria</taxon>
        <taxon>Bacillati</taxon>
        <taxon>Bacillota</taxon>
        <taxon>Clostridia</taxon>
        <taxon>Eubacteriales</taxon>
        <taxon>Oscillospiraceae</taxon>
        <taxon>Oscillospiraceae incertae sedis</taxon>
    </lineage>
</organism>
<protein>
    <submittedName>
        <fullName evidence="1">Protein of uncharacterized function (DUF3486)</fullName>
    </submittedName>
</protein>
<dbReference type="Pfam" id="PF11985">
    <property type="entry name" value="Phage_Mu_Gp27"/>
    <property type="match status" value="1"/>
</dbReference>
<accession>A0A174ZXT3</accession>
<sequence length="186" mass="21103">MKKRNRKRGKVDKLPCDIRETVDMMINNPSEYRYSDIVDFIRENGYEVSKSSVARYAQALNASLEQVMLISNNFRLINEELAKYPDLDVSEALARLTNHKVMEAIQNLSDDSLKDVPPEKLIAAVPSLIKAATYKRDTDAKNRSSMDAAYDVFKEDIFAAMAKDNPQLYSQLAAYIRGKQKEGDGE</sequence>
<evidence type="ECO:0000313" key="2">
    <source>
        <dbReference type="Proteomes" id="UP000095662"/>
    </source>
</evidence>